<keyword evidence="1" id="KW-1133">Transmembrane helix</keyword>
<evidence type="ECO:0000313" key="3">
    <source>
        <dbReference type="Proteomes" id="UP000568380"/>
    </source>
</evidence>
<dbReference type="RefSeq" id="WP_184970878.1">
    <property type="nucleotide sequence ID" value="NZ_JACHIN010000013.1"/>
</dbReference>
<evidence type="ECO:0000256" key="1">
    <source>
        <dbReference type="SAM" id="Phobius"/>
    </source>
</evidence>
<dbReference type="Proteomes" id="UP000568380">
    <property type="component" value="Unassembled WGS sequence"/>
</dbReference>
<organism evidence="2 3">
    <name type="scientific">Nonomuraea endophytica</name>
    <dbReference type="NCBI Taxonomy" id="714136"/>
    <lineage>
        <taxon>Bacteria</taxon>
        <taxon>Bacillati</taxon>
        <taxon>Actinomycetota</taxon>
        <taxon>Actinomycetes</taxon>
        <taxon>Streptosporangiales</taxon>
        <taxon>Streptosporangiaceae</taxon>
        <taxon>Nonomuraea</taxon>
    </lineage>
</organism>
<name>A0A7W8EKP0_9ACTN</name>
<gene>
    <name evidence="2" type="ORF">HNR40_008063</name>
</gene>
<dbReference type="EMBL" id="JACHIN010000013">
    <property type="protein sequence ID" value="MBB5082568.1"/>
    <property type="molecule type" value="Genomic_DNA"/>
</dbReference>
<dbReference type="AlphaFoldDB" id="A0A7W8EKP0"/>
<comment type="caution">
    <text evidence="2">The sequence shown here is derived from an EMBL/GenBank/DDBJ whole genome shotgun (WGS) entry which is preliminary data.</text>
</comment>
<proteinExistence type="predicted"/>
<keyword evidence="1" id="KW-0812">Transmembrane</keyword>
<feature type="transmembrane region" description="Helical" evidence="1">
    <location>
        <begin position="43"/>
        <end position="64"/>
    </location>
</feature>
<accession>A0A7W8EKP0</accession>
<keyword evidence="1" id="KW-0472">Membrane</keyword>
<protein>
    <submittedName>
        <fullName evidence="2">Uncharacterized protein</fullName>
    </submittedName>
</protein>
<keyword evidence="3" id="KW-1185">Reference proteome</keyword>
<evidence type="ECO:0000313" key="2">
    <source>
        <dbReference type="EMBL" id="MBB5082568.1"/>
    </source>
</evidence>
<sequence>MRVVLEIAGWLLLLQGAGGVINTLFGWWSWAHDLLLVNRLSFLSGYEVFASIVLGVLGAALLAATSAAKKREA</sequence>
<reference evidence="2 3" key="1">
    <citation type="submission" date="2020-08" db="EMBL/GenBank/DDBJ databases">
        <title>Genomic Encyclopedia of Type Strains, Phase IV (KMG-IV): sequencing the most valuable type-strain genomes for metagenomic binning, comparative biology and taxonomic classification.</title>
        <authorList>
            <person name="Goeker M."/>
        </authorList>
    </citation>
    <scope>NUCLEOTIDE SEQUENCE [LARGE SCALE GENOMIC DNA]</scope>
    <source>
        <strain evidence="2 3">DSM 45385</strain>
    </source>
</reference>